<evidence type="ECO:0000259" key="1">
    <source>
        <dbReference type="Pfam" id="PF09413"/>
    </source>
</evidence>
<comment type="caution">
    <text evidence="2">The sequence shown here is derived from an EMBL/GenBank/DDBJ whole genome shotgun (WGS) entry which is preliminary data.</text>
</comment>
<gene>
    <name evidence="2" type="ORF">FKG94_20410</name>
</gene>
<proteinExistence type="predicted"/>
<reference evidence="2 3" key="1">
    <citation type="submission" date="2019-06" db="EMBL/GenBank/DDBJ databases">
        <title>Whole genome sequence for Cellvibrionaceae sp. R142.</title>
        <authorList>
            <person name="Wang G."/>
        </authorList>
    </citation>
    <scope>NUCLEOTIDE SEQUENCE [LARGE SCALE GENOMIC DNA]</scope>
    <source>
        <strain evidence="2 3">R142</strain>
    </source>
</reference>
<evidence type="ECO:0000313" key="2">
    <source>
        <dbReference type="EMBL" id="TQV70697.1"/>
    </source>
</evidence>
<dbReference type="EMBL" id="VHSG01000023">
    <property type="protein sequence ID" value="TQV70697.1"/>
    <property type="molecule type" value="Genomic_DNA"/>
</dbReference>
<dbReference type="AlphaFoldDB" id="A0A545T0F0"/>
<keyword evidence="3" id="KW-1185">Reference proteome</keyword>
<protein>
    <submittedName>
        <fullName evidence="2">DUF2007 domain-containing protein</fullName>
    </submittedName>
</protein>
<dbReference type="Pfam" id="PF09413">
    <property type="entry name" value="DUF2007"/>
    <property type="match status" value="1"/>
</dbReference>
<accession>A0A545T0F0</accession>
<name>A0A545T0F0_9GAMM</name>
<dbReference type="Proteomes" id="UP000319732">
    <property type="component" value="Unassembled WGS sequence"/>
</dbReference>
<dbReference type="OrthoDB" id="9814654at2"/>
<feature type="domain" description="DUF2007" evidence="1">
    <location>
        <begin position="1"/>
        <end position="67"/>
    </location>
</feature>
<evidence type="ECO:0000313" key="3">
    <source>
        <dbReference type="Proteomes" id="UP000319732"/>
    </source>
</evidence>
<organism evidence="2 3">
    <name type="scientific">Exilibacterium tricleocarpae</name>
    <dbReference type="NCBI Taxonomy" id="2591008"/>
    <lineage>
        <taxon>Bacteria</taxon>
        <taxon>Pseudomonadati</taxon>
        <taxon>Pseudomonadota</taxon>
        <taxon>Gammaproteobacteria</taxon>
        <taxon>Cellvibrionales</taxon>
        <taxon>Cellvibrionaceae</taxon>
        <taxon>Exilibacterium</taxon>
    </lineage>
</organism>
<dbReference type="RefSeq" id="WP_142928798.1">
    <property type="nucleotide sequence ID" value="NZ_ML660101.1"/>
</dbReference>
<dbReference type="Gene3D" id="3.30.70.790">
    <property type="entry name" value="UreE, C-terminal domain"/>
    <property type="match status" value="1"/>
</dbReference>
<sequence length="72" mass="7816">MKPVYHPQNTIEAHLIRGMLAQQGIECVIQGEYLQGGLGELPMAGTLAVLVSENTFDSAREIIASYEQSLLA</sequence>
<dbReference type="InterPro" id="IPR018551">
    <property type="entry name" value="DUF2007"/>
</dbReference>